<dbReference type="EMBL" id="LQPE01000133">
    <property type="protein sequence ID" value="ORW02486.1"/>
    <property type="molecule type" value="Genomic_DNA"/>
</dbReference>
<evidence type="ECO:0000313" key="1">
    <source>
        <dbReference type="EMBL" id="ORW02486.1"/>
    </source>
</evidence>
<comment type="caution">
    <text evidence="1">The sequence shown here is derived from an EMBL/GenBank/DDBJ whole genome shotgun (WGS) entry which is preliminary data.</text>
</comment>
<gene>
    <name evidence="1" type="ORF">AWC14_07060</name>
</gene>
<accession>A0A1X1XUH9</accession>
<organism evidence="1 2">
    <name type="scientific">Mycobacterium kyorinense</name>
    <dbReference type="NCBI Taxonomy" id="487514"/>
    <lineage>
        <taxon>Bacteria</taxon>
        <taxon>Bacillati</taxon>
        <taxon>Actinomycetota</taxon>
        <taxon>Actinomycetes</taxon>
        <taxon>Mycobacteriales</taxon>
        <taxon>Mycobacteriaceae</taxon>
        <taxon>Mycobacterium</taxon>
    </lineage>
</organism>
<dbReference type="Proteomes" id="UP000193487">
    <property type="component" value="Unassembled WGS sequence"/>
</dbReference>
<evidence type="ECO:0000313" key="2">
    <source>
        <dbReference type="Proteomes" id="UP000193487"/>
    </source>
</evidence>
<reference evidence="1 2" key="1">
    <citation type="submission" date="2016-01" db="EMBL/GenBank/DDBJ databases">
        <title>The new phylogeny of the genus Mycobacterium.</title>
        <authorList>
            <person name="Tarcisio F."/>
            <person name="Conor M."/>
            <person name="Antonella G."/>
            <person name="Elisabetta G."/>
            <person name="Giulia F.S."/>
            <person name="Sara T."/>
            <person name="Anna F."/>
            <person name="Clotilde B."/>
            <person name="Roberto B."/>
            <person name="Veronica D.S."/>
            <person name="Fabio R."/>
            <person name="Monica P."/>
            <person name="Olivier J."/>
            <person name="Enrico T."/>
            <person name="Nicola S."/>
        </authorList>
    </citation>
    <scope>NUCLEOTIDE SEQUENCE [LARGE SCALE GENOMIC DNA]</scope>
    <source>
        <strain evidence="1 2">DSM 45166</strain>
    </source>
</reference>
<proteinExistence type="predicted"/>
<name>A0A1X1XUH9_9MYCO</name>
<dbReference type="AlphaFoldDB" id="A0A1X1XUH9"/>
<sequence length="212" mass="23502">MFVRAVVRETVAIKAAVGDGEVQIGEVSWPFGTPVVAVRDVYMPETVDVWGRFPGKSDQPLLRLKLDVRQGIPSFTRVEIEATPNGAEVTGVHLGLVRDNLEWWREVVVQRCAQSEPAHDLTSEPVWADSRAASAAVKQARRGAPRKATEARHERVAAVYRAHLDEKPLDAIRDAFRNTNGERISRRTAARYVEEARKAGHLPPTTPGKKKA</sequence>
<keyword evidence="2" id="KW-1185">Reference proteome</keyword>
<protein>
    <submittedName>
        <fullName evidence="1">Uncharacterized protein</fullName>
    </submittedName>
</protein>